<dbReference type="OrthoDB" id="6288734at2759"/>
<proteinExistence type="inferred from homology"/>
<dbReference type="STRING" id="72359.L7JTV2"/>
<evidence type="ECO:0000313" key="3">
    <source>
        <dbReference type="EMBL" id="ELQ74486.1"/>
    </source>
</evidence>
<evidence type="ECO:0000313" key="4">
    <source>
        <dbReference type="Proteomes" id="UP000011185"/>
    </source>
</evidence>
<dbReference type="AlphaFoldDB" id="L7JTV2"/>
<protein>
    <submittedName>
        <fullName evidence="3">Inosine triphosphate pyrophosphatase</fullName>
        <ecNumber evidence="3">3.6.1.15</ecNumber>
        <ecNumber evidence="3">3.6.1.19</ecNumber>
    </submittedName>
</protein>
<gene>
    <name evidence="3" type="ORF">THOM_2581</name>
</gene>
<dbReference type="SUPFAM" id="SSF52972">
    <property type="entry name" value="ITPase-like"/>
    <property type="match status" value="1"/>
</dbReference>
<dbReference type="HOGENOM" id="CLU_082080_1_0_1"/>
<dbReference type="OMA" id="QWDCVFI"/>
<dbReference type="EMBL" id="JH994038">
    <property type="protein sequence ID" value="ELQ74486.1"/>
    <property type="molecule type" value="Genomic_DNA"/>
</dbReference>
<dbReference type="Pfam" id="PF01725">
    <property type="entry name" value="Ham1p_like"/>
    <property type="match status" value="1"/>
</dbReference>
<dbReference type="InterPro" id="IPR002637">
    <property type="entry name" value="RdgB/HAM1"/>
</dbReference>
<sequence>MKIYFVTSSLSKFEEMRTLLPINIYHLKLKIDEVQGTSEDIINYKINFAKRKGGLDEVALLVDDTCLALDGLHGFPGVYVKDFLKIGTDNIEDIVQKVGRNATASCHLALYCNNKVKTFSGHVKGQIVPHRGGRQFGFDSIFQVDGNKTFSEMTMDEKNQVSHRGMACKAMVEYLKTGNLLCVFD</sequence>
<dbReference type="InterPro" id="IPR029001">
    <property type="entry name" value="ITPase-like_fam"/>
</dbReference>
<reference evidence="3 4" key="1">
    <citation type="journal article" date="2012" name="PLoS Pathog.">
        <title>The genome of the obligate intracellular parasite Trachipleistophora hominis: new insights into microsporidian genome dynamics and reductive evolution.</title>
        <authorList>
            <person name="Heinz E."/>
            <person name="Williams T.A."/>
            <person name="Nakjang S."/>
            <person name="Noel C.J."/>
            <person name="Swan D.C."/>
            <person name="Goldberg A.V."/>
            <person name="Harris S.R."/>
            <person name="Weinmaier T."/>
            <person name="Markert S."/>
            <person name="Becher D."/>
            <person name="Bernhardt J."/>
            <person name="Dagan T."/>
            <person name="Hacker C."/>
            <person name="Lucocq J.M."/>
            <person name="Schweder T."/>
            <person name="Rattei T."/>
            <person name="Hall N."/>
            <person name="Hirt R.P."/>
            <person name="Embley T.M."/>
        </authorList>
    </citation>
    <scope>NUCLEOTIDE SEQUENCE [LARGE SCALE GENOMIC DNA]</scope>
</reference>
<keyword evidence="2 3" id="KW-0378">Hydrolase</keyword>
<name>L7JTV2_TRAHO</name>
<keyword evidence="4" id="KW-1185">Reference proteome</keyword>
<dbReference type="GO" id="GO:0047429">
    <property type="term" value="F:nucleoside triphosphate diphosphatase activity"/>
    <property type="evidence" value="ECO:0007669"/>
    <property type="project" value="InterPro"/>
</dbReference>
<dbReference type="Gene3D" id="3.90.950.10">
    <property type="match status" value="1"/>
</dbReference>
<dbReference type="EC" id="3.6.1.19" evidence="3"/>
<dbReference type="VEuPathDB" id="MicrosporidiaDB:THOM_2581"/>
<dbReference type="Proteomes" id="UP000011185">
    <property type="component" value="Unassembled WGS sequence"/>
</dbReference>
<dbReference type="FunCoup" id="L7JTV2">
    <property type="interactions" value="187"/>
</dbReference>
<dbReference type="PANTHER" id="PTHR11067">
    <property type="entry name" value="INOSINE TRIPHOSPHATE PYROPHOSPHATASE/HAM1 PROTEIN"/>
    <property type="match status" value="1"/>
</dbReference>
<dbReference type="PANTHER" id="PTHR11067:SF9">
    <property type="entry name" value="INOSINE TRIPHOSPHATE PYROPHOSPHATASE"/>
    <property type="match status" value="1"/>
</dbReference>
<evidence type="ECO:0000256" key="2">
    <source>
        <dbReference type="ARBA" id="ARBA00022801"/>
    </source>
</evidence>
<dbReference type="GO" id="GO:0005737">
    <property type="term" value="C:cytoplasm"/>
    <property type="evidence" value="ECO:0007669"/>
    <property type="project" value="TreeGrafter"/>
</dbReference>
<evidence type="ECO:0000256" key="1">
    <source>
        <dbReference type="ARBA" id="ARBA00008023"/>
    </source>
</evidence>
<organism evidence="3 4">
    <name type="scientific">Trachipleistophora hominis</name>
    <name type="common">Microsporidian parasite</name>
    <dbReference type="NCBI Taxonomy" id="72359"/>
    <lineage>
        <taxon>Eukaryota</taxon>
        <taxon>Fungi</taxon>
        <taxon>Fungi incertae sedis</taxon>
        <taxon>Microsporidia</taxon>
        <taxon>Pleistophoridae</taxon>
        <taxon>Trachipleistophora</taxon>
    </lineage>
</organism>
<dbReference type="CDD" id="cd00515">
    <property type="entry name" value="HAM1"/>
    <property type="match status" value="1"/>
</dbReference>
<dbReference type="EC" id="3.6.1.15" evidence="3"/>
<accession>L7JTV2</accession>
<dbReference type="GO" id="GO:0017111">
    <property type="term" value="F:ribonucleoside triphosphate phosphatase activity"/>
    <property type="evidence" value="ECO:0007669"/>
    <property type="project" value="UniProtKB-EC"/>
</dbReference>
<dbReference type="GO" id="GO:0009143">
    <property type="term" value="P:nucleoside triphosphate catabolic process"/>
    <property type="evidence" value="ECO:0007669"/>
    <property type="project" value="InterPro"/>
</dbReference>
<dbReference type="InParanoid" id="L7JTV2"/>
<comment type="similarity">
    <text evidence="1">Belongs to the HAM1 NTPase family.</text>
</comment>